<keyword evidence="4" id="KW-1185">Reference proteome</keyword>
<name>A0ABX0VCE4_9HYPH</name>
<dbReference type="InterPro" id="IPR011006">
    <property type="entry name" value="CheY-like_superfamily"/>
</dbReference>
<evidence type="ECO:0000313" key="3">
    <source>
        <dbReference type="EMBL" id="NIX77513.1"/>
    </source>
</evidence>
<organism evidence="3 4">
    <name type="scientific">Microvirga terricola</name>
    <dbReference type="NCBI Taxonomy" id="2719797"/>
    <lineage>
        <taxon>Bacteria</taxon>
        <taxon>Pseudomonadati</taxon>
        <taxon>Pseudomonadota</taxon>
        <taxon>Alphaproteobacteria</taxon>
        <taxon>Hyphomicrobiales</taxon>
        <taxon>Methylobacteriaceae</taxon>
        <taxon>Microvirga</taxon>
    </lineage>
</organism>
<comment type="caution">
    <text evidence="3">The sequence shown here is derived from an EMBL/GenBank/DDBJ whole genome shotgun (WGS) entry which is preliminary data.</text>
</comment>
<protein>
    <recommendedName>
        <fullName evidence="2">Response regulatory domain-containing protein</fullName>
    </recommendedName>
</protein>
<dbReference type="RefSeq" id="WP_167673420.1">
    <property type="nucleotide sequence ID" value="NZ_JAATJS010000004.1"/>
</dbReference>
<gene>
    <name evidence="3" type="ORF">HB375_12970</name>
</gene>
<accession>A0ABX0VCE4</accession>
<proteinExistence type="predicted"/>
<feature type="domain" description="Response regulatory" evidence="2">
    <location>
        <begin position="8"/>
        <end position="117"/>
    </location>
</feature>
<dbReference type="Proteomes" id="UP000707352">
    <property type="component" value="Unassembled WGS sequence"/>
</dbReference>
<dbReference type="InterPro" id="IPR001789">
    <property type="entry name" value="Sig_transdc_resp-reg_receiver"/>
</dbReference>
<dbReference type="Gene3D" id="3.40.50.2300">
    <property type="match status" value="1"/>
</dbReference>
<evidence type="ECO:0000256" key="1">
    <source>
        <dbReference type="PROSITE-ProRule" id="PRU00169"/>
    </source>
</evidence>
<dbReference type="SUPFAM" id="SSF52172">
    <property type="entry name" value="CheY-like"/>
    <property type="match status" value="1"/>
</dbReference>
<dbReference type="PROSITE" id="PS50110">
    <property type="entry name" value="RESPONSE_REGULATORY"/>
    <property type="match status" value="1"/>
</dbReference>
<sequence length="137" mass="15200">MDMNSRDRILVADNNPLFREAVARYLRTAGYDVTTSDTGEQAFLVLRDWQHPIGWLYTRAGLPFLIDGWILADEYHDMYSTRPAVIAASENRSSPRGDIILGQPSPVAVLETIRQLVNASHNLPAAESGPGLQRHAA</sequence>
<dbReference type="EMBL" id="JAATJS010000004">
    <property type="protein sequence ID" value="NIX77513.1"/>
    <property type="molecule type" value="Genomic_DNA"/>
</dbReference>
<comment type="caution">
    <text evidence="1">Lacks conserved residue(s) required for the propagation of feature annotation.</text>
</comment>
<evidence type="ECO:0000313" key="4">
    <source>
        <dbReference type="Proteomes" id="UP000707352"/>
    </source>
</evidence>
<reference evidence="3 4" key="1">
    <citation type="submission" date="2020-03" db="EMBL/GenBank/DDBJ databases">
        <title>The genome sequence of Microvirga sp. c23x22.</title>
        <authorList>
            <person name="Zhang X."/>
        </authorList>
    </citation>
    <scope>NUCLEOTIDE SEQUENCE [LARGE SCALE GENOMIC DNA]</scope>
    <source>
        <strain evidence="4">c23x22</strain>
    </source>
</reference>
<evidence type="ECO:0000259" key="2">
    <source>
        <dbReference type="PROSITE" id="PS50110"/>
    </source>
</evidence>